<dbReference type="NCBIfam" id="TIGR03828">
    <property type="entry name" value="pfkB"/>
    <property type="match status" value="1"/>
</dbReference>
<evidence type="ECO:0000256" key="2">
    <source>
        <dbReference type="ARBA" id="ARBA00022679"/>
    </source>
</evidence>
<dbReference type="GO" id="GO:0016052">
    <property type="term" value="P:carbohydrate catabolic process"/>
    <property type="evidence" value="ECO:0007669"/>
    <property type="project" value="UniProtKB-ARBA"/>
</dbReference>
<keyword evidence="2 7" id="KW-0808">Transferase</keyword>
<dbReference type="NCBIfam" id="TIGR03168">
    <property type="entry name" value="1-PFK"/>
    <property type="match status" value="1"/>
</dbReference>
<dbReference type="FunFam" id="3.40.1190.20:FF:000001">
    <property type="entry name" value="Phosphofructokinase"/>
    <property type="match status" value="1"/>
</dbReference>
<dbReference type="GO" id="GO:0044281">
    <property type="term" value="P:small molecule metabolic process"/>
    <property type="evidence" value="ECO:0007669"/>
    <property type="project" value="UniProtKB-ARBA"/>
</dbReference>
<dbReference type="GO" id="GO:0005988">
    <property type="term" value="P:lactose metabolic process"/>
    <property type="evidence" value="ECO:0007669"/>
    <property type="project" value="UniProtKB-KW"/>
</dbReference>
<dbReference type="PANTHER" id="PTHR46566:SF5">
    <property type="entry name" value="1-PHOSPHOFRUCTOKINASE"/>
    <property type="match status" value="1"/>
</dbReference>
<evidence type="ECO:0000313" key="9">
    <source>
        <dbReference type="EMBL" id="HIZ71135.1"/>
    </source>
</evidence>
<dbReference type="PANTHER" id="PTHR46566">
    <property type="entry name" value="1-PHOSPHOFRUCTOKINASE-RELATED"/>
    <property type="match status" value="1"/>
</dbReference>
<evidence type="ECO:0000256" key="4">
    <source>
        <dbReference type="ARBA" id="ARBA00022741"/>
    </source>
</evidence>
<comment type="caution">
    <text evidence="9">The sequence shown here is derived from an EMBL/GenBank/DDBJ whole genome shotgun (WGS) entry which is preliminary data.</text>
</comment>
<comment type="catalytic activity">
    <reaction evidence="7">
        <text>D-tagatofuranose 6-phosphate + ATP = D-tagatofuranose 1,6-bisphosphate + ADP + H(+)</text>
        <dbReference type="Rhea" id="RHEA:12420"/>
        <dbReference type="ChEBI" id="CHEBI:15378"/>
        <dbReference type="ChEBI" id="CHEBI:30616"/>
        <dbReference type="ChEBI" id="CHEBI:58694"/>
        <dbReference type="ChEBI" id="CHEBI:58695"/>
        <dbReference type="ChEBI" id="CHEBI:456216"/>
        <dbReference type="EC" id="2.7.1.144"/>
    </reaction>
</comment>
<dbReference type="Pfam" id="PF00294">
    <property type="entry name" value="PfkB"/>
    <property type="match status" value="1"/>
</dbReference>
<dbReference type="SUPFAM" id="SSF53613">
    <property type="entry name" value="Ribokinase-like"/>
    <property type="match status" value="1"/>
</dbReference>
<keyword evidence="3 7" id="KW-0423">Lactose metabolism</keyword>
<dbReference type="GO" id="GO:0008662">
    <property type="term" value="F:1-phosphofructokinase activity"/>
    <property type="evidence" value="ECO:0007669"/>
    <property type="project" value="InterPro"/>
</dbReference>
<keyword evidence="6 7" id="KW-0067">ATP-binding</keyword>
<organism evidence="9 10">
    <name type="scientific">Candidatus Atopostipes pullistercoris</name>
    <dbReference type="NCBI Taxonomy" id="2838467"/>
    <lineage>
        <taxon>Bacteria</taxon>
        <taxon>Bacillati</taxon>
        <taxon>Bacillota</taxon>
        <taxon>Bacilli</taxon>
        <taxon>Lactobacillales</taxon>
        <taxon>Carnobacteriaceae</taxon>
        <taxon>Atopostipes</taxon>
    </lineage>
</organism>
<reference evidence="9" key="2">
    <citation type="submission" date="2021-04" db="EMBL/GenBank/DDBJ databases">
        <authorList>
            <person name="Gilroy R."/>
        </authorList>
    </citation>
    <scope>NUCLEOTIDE SEQUENCE</scope>
    <source>
        <strain evidence="9">CHK169-4300</strain>
    </source>
</reference>
<evidence type="ECO:0000313" key="10">
    <source>
        <dbReference type="Proteomes" id="UP000824106"/>
    </source>
</evidence>
<evidence type="ECO:0000259" key="8">
    <source>
        <dbReference type="Pfam" id="PF00294"/>
    </source>
</evidence>
<evidence type="ECO:0000256" key="1">
    <source>
        <dbReference type="ARBA" id="ARBA00005380"/>
    </source>
</evidence>
<comment type="pathway">
    <text evidence="7">Carbohydrate metabolism; D-tagatose 6-phosphate degradation; D-glyceraldehyde 3-phosphate and glycerone phosphate from D-tagatose 6-phosphate: step 1/2.</text>
</comment>
<accession>A0A9D2JXC9</accession>
<sequence length="309" mass="33827">MITTVTLNPALDKLMQIDRIEIGETNRAEILSTSAAGKGIDVAKVLRDFNHEVNATGFLGGIVAPIFRQCFEEEKIHDHFISIAGTTRTNIQLFDTKGKRTELLEKGPKVDASEFNQLLQKVEKLAKQSTVVAICGSAPQGIDESYFKKLIQVAKANCDQVIVDTSGPLLKVAIQEKAKLIKPNKDEMLELMNQKNATDEQMIEYAQNICKQGITYVLVSLGKEGAMLVSEHGVWKGKAPEVEVKSTLGCGDTVVASMCLSLTEGDDPSTMLQKAIALSSANAMTFETAHVIQQDYQSLLPRCQVEKIK</sequence>
<proteinExistence type="inferred from homology"/>
<dbReference type="EMBL" id="DXAZ01000074">
    <property type="protein sequence ID" value="HIZ71135.1"/>
    <property type="molecule type" value="Genomic_DNA"/>
</dbReference>
<dbReference type="InterPro" id="IPR022463">
    <property type="entry name" value="1-PFruKinase"/>
</dbReference>
<dbReference type="Proteomes" id="UP000824106">
    <property type="component" value="Unassembled WGS sequence"/>
</dbReference>
<protein>
    <recommendedName>
        <fullName evidence="7">Tagatose-6-phosphate kinase</fullName>
        <ecNumber evidence="7">2.7.1.144</ecNumber>
    </recommendedName>
</protein>
<evidence type="ECO:0000256" key="3">
    <source>
        <dbReference type="ARBA" id="ARBA00022736"/>
    </source>
</evidence>
<keyword evidence="4 7" id="KW-0547">Nucleotide-binding</keyword>
<dbReference type="CDD" id="cd01164">
    <property type="entry name" value="FruK_PfkB_like"/>
    <property type="match status" value="1"/>
</dbReference>
<dbReference type="InterPro" id="IPR017583">
    <property type="entry name" value="Tagatose/fructose_Pkinase"/>
</dbReference>
<evidence type="ECO:0000256" key="6">
    <source>
        <dbReference type="ARBA" id="ARBA00022840"/>
    </source>
</evidence>
<dbReference type="Gene3D" id="3.40.1190.20">
    <property type="match status" value="1"/>
</dbReference>
<evidence type="ECO:0000256" key="7">
    <source>
        <dbReference type="PIRNR" id="PIRNR000535"/>
    </source>
</evidence>
<name>A0A9D2JXC9_9LACT</name>
<dbReference type="GO" id="GO:0009024">
    <property type="term" value="F:tagatose-6-phosphate kinase activity"/>
    <property type="evidence" value="ECO:0007669"/>
    <property type="project" value="UniProtKB-EC"/>
</dbReference>
<reference evidence="9" key="1">
    <citation type="journal article" date="2021" name="PeerJ">
        <title>Extensive microbial diversity within the chicken gut microbiome revealed by metagenomics and culture.</title>
        <authorList>
            <person name="Gilroy R."/>
            <person name="Ravi A."/>
            <person name="Getino M."/>
            <person name="Pursley I."/>
            <person name="Horton D.L."/>
            <person name="Alikhan N.F."/>
            <person name="Baker D."/>
            <person name="Gharbi K."/>
            <person name="Hall N."/>
            <person name="Watson M."/>
            <person name="Adriaenssens E.M."/>
            <person name="Foster-Nyarko E."/>
            <person name="Jarju S."/>
            <person name="Secka A."/>
            <person name="Antonio M."/>
            <person name="Oren A."/>
            <person name="Chaudhuri R.R."/>
            <person name="La Ragione R."/>
            <person name="Hildebrand F."/>
            <person name="Pallen M.J."/>
        </authorList>
    </citation>
    <scope>NUCLEOTIDE SEQUENCE</scope>
    <source>
        <strain evidence="9">CHK169-4300</strain>
    </source>
</reference>
<dbReference type="GO" id="GO:0005524">
    <property type="term" value="F:ATP binding"/>
    <property type="evidence" value="ECO:0007669"/>
    <property type="project" value="UniProtKB-KW"/>
</dbReference>
<dbReference type="InterPro" id="IPR011611">
    <property type="entry name" value="PfkB_dom"/>
</dbReference>
<dbReference type="AlphaFoldDB" id="A0A9D2JXC9"/>
<gene>
    <name evidence="9" type="primary">pfkB</name>
    <name evidence="9" type="ORF">H9808_05155</name>
</gene>
<dbReference type="GO" id="GO:0005829">
    <property type="term" value="C:cytosol"/>
    <property type="evidence" value="ECO:0007669"/>
    <property type="project" value="TreeGrafter"/>
</dbReference>
<dbReference type="EC" id="2.7.1.144" evidence="7"/>
<evidence type="ECO:0000256" key="5">
    <source>
        <dbReference type="ARBA" id="ARBA00022777"/>
    </source>
</evidence>
<comment type="similarity">
    <text evidence="7">Belongs to the carbohydrate kinase PfkB family. LacC subfamily.</text>
</comment>
<dbReference type="InterPro" id="IPR029056">
    <property type="entry name" value="Ribokinase-like"/>
</dbReference>
<comment type="similarity">
    <text evidence="1">Belongs to the carbohydrate kinase pfkB family.</text>
</comment>
<keyword evidence="5" id="KW-0418">Kinase</keyword>
<dbReference type="PIRSF" id="PIRSF000535">
    <property type="entry name" value="1PFK/6PFK/LacC"/>
    <property type="match status" value="1"/>
</dbReference>
<feature type="domain" description="Carbohydrate kinase PfkB" evidence="8">
    <location>
        <begin position="7"/>
        <end position="287"/>
    </location>
</feature>